<organism evidence="1 2">
    <name type="scientific">Suillus luteus UH-Slu-Lm8-n1</name>
    <dbReference type="NCBI Taxonomy" id="930992"/>
    <lineage>
        <taxon>Eukaryota</taxon>
        <taxon>Fungi</taxon>
        <taxon>Dikarya</taxon>
        <taxon>Basidiomycota</taxon>
        <taxon>Agaricomycotina</taxon>
        <taxon>Agaricomycetes</taxon>
        <taxon>Agaricomycetidae</taxon>
        <taxon>Boletales</taxon>
        <taxon>Suillineae</taxon>
        <taxon>Suillaceae</taxon>
        <taxon>Suillus</taxon>
    </lineage>
</organism>
<reference evidence="2" key="2">
    <citation type="submission" date="2015-01" db="EMBL/GenBank/DDBJ databases">
        <title>Evolutionary Origins and Diversification of the Mycorrhizal Mutualists.</title>
        <authorList>
            <consortium name="DOE Joint Genome Institute"/>
            <consortium name="Mycorrhizal Genomics Consortium"/>
            <person name="Kohler A."/>
            <person name="Kuo A."/>
            <person name="Nagy L.G."/>
            <person name="Floudas D."/>
            <person name="Copeland A."/>
            <person name="Barry K.W."/>
            <person name="Cichocki N."/>
            <person name="Veneault-Fourrey C."/>
            <person name="LaButti K."/>
            <person name="Lindquist E.A."/>
            <person name="Lipzen A."/>
            <person name="Lundell T."/>
            <person name="Morin E."/>
            <person name="Murat C."/>
            <person name="Riley R."/>
            <person name="Ohm R."/>
            <person name="Sun H."/>
            <person name="Tunlid A."/>
            <person name="Henrissat B."/>
            <person name="Grigoriev I.V."/>
            <person name="Hibbett D.S."/>
            <person name="Martin F."/>
        </authorList>
    </citation>
    <scope>NUCLEOTIDE SEQUENCE [LARGE SCALE GENOMIC DNA]</scope>
    <source>
        <strain evidence="2">UH-Slu-Lm8-n1</strain>
    </source>
</reference>
<name>A0A0D0ABH3_9AGAM</name>
<keyword evidence="2" id="KW-1185">Reference proteome</keyword>
<dbReference type="HOGENOM" id="CLU_2905656_0_0_1"/>
<gene>
    <name evidence="1" type="ORF">CY34DRAFT_269954</name>
</gene>
<sequence>MPQRKRLVNSFFFKSICLRLNTMNIDYLLDPVGFQTVAVVYFPFSVRNTQNRISCILGSFTF</sequence>
<reference evidence="1 2" key="1">
    <citation type="submission" date="2014-04" db="EMBL/GenBank/DDBJ databases">
        <authorList>
            <consortium name="DOE Joint Genome Institute"/>
            <person name="Kuo A."/>
            <person name="Ruytinx J."/>
            <person name="Rineau F."/>
            <person name="Colpaert J."/>
            <person name="Kohler A."/>
            <person name="Nagy L.G."/>
            <person name="Floudas D."/>
            <person name="Copeland A."/>
            <person name="Barry K.W."/>
            <person name="Cichocki N."/>
            <person name="Veneault-Fourrey C."/>
            <person name="LaButti K."/>
            <person name="Lindquist E.A."/>
            <person name="Lipzen A."/>
            <person name="Lundell T."/>
            <person name="Morin E."/>
            <person name="Murat C."/>
            <person name="Sun H."/>
            <person name="Tunlid A."/>
            <person name="Henrissat B."/>
            <person name="Grigoriev I.V."/>
            <person name="Hibbett D.S."/>
            <person name="Martin F."/>
            <person name="Nordberg H.P."/>
            <person name="Cantor M.N."/>
            <person name="Hua S.X."/>
        </authorList>
    </citation>
    <scope>NUCLEOTIDE SEQUENCE [LARGE SCALE GENOMIC DNA]</scope>
    <source>
        <strain evidence="1 2">UH-Slu-Lm8-n1</strain>
    </source>
</reference>
<dbReference type="AlphaFoldDB" id="A0A0D0ABH3"/>
<protein>
    <submittedName>
        <fullName evidence="1">Uncharacterized protein</fullName>
    </submittedName>
</protein>
<dbReference type="EMBL" id="KN836857">
    <property type="protein sequence ID" value="KIK31577.1"/>
    <property type="molecule type" value="Genomic_DNA"/>
</dbReference>
<proteinExistence type="predicted"/>
<evidence type="ECO:0000313" key="1">
    <source>
        <dbReference type="EMBL" id="KIK31577.1"/>
    </source>
</evidence>
<dbReference type="Proteomes" id="UP000054485">
    <property type="component" value="Unassembled WGS sequence"/>
</dbReference>
<evidence type="ECO:0000313" key="2">
    <source>
        <dbReference type="Proteomes" id="UP000054485"/>
    </source>
</evidence>
<accession>A0A0D0ABH3</accession>
<dbReference type="InParanoid" id="A0A0D0ABH3"/>